<gene>
    <name evidence="1" type="ORF">SDC9_135881</name>
</gene>
<dbReference type="AlphaFoldDB" id="A0A645DHN8"/>
<evidence type="ECO:0000313" key="1">
    <source>
        <dbReference type="EMBL" id="MPM88777.1"/>
    </source>
</evidence>
<dbReference type="EMBL" id="VSSQ01036328">
    <property type="protein sequence ID" value="MPM88777.1"/>
    <property type="molecule type" value="Genomic_DNA"/>
</dbReference>
<organism evidence="1">
    <name type="scientific">bioreactor metagenome</name>
    <dbReference type="NCBI Taxonomy" id="1076179"/>
    <lineage>
        <taxon>unclassified sequences</taxon>
        <taxon>metagenomes</taxon>
        <taxon>ecological metagenomes</taxon>
    </lineage>
</organism>
<sequence length="196" mass="21719">MNRRGHRRLLAVYRLLLEGDVAVLVGITSANDADVQRERLIMEVFRAVELYQRNDFAPRLPGLVVDPAALQPRVAEGMQSDARQHARFFPGNGLQQMSVDSQRHGVARDLVCADRPPYRGRHPHMRGVDRGDDAGLLNDAQAVAVFREVAGRDAGNYVQSLRPAVGEKRFRQLAQYLVGGGKTSESPDTDHVVISN</sequence>
<proteinExistence type="predicted"/>
<name>A0A645DHN8_9ZZZZ</name>
<protein>
    <submittedName>
        <fullName evidence="1">Uncharacterized protein</fullName>
    </submittedName>
</protein>
<comment type="caution">
    <text evidence="1">The sequence shown here is derived from an EMBL/GenBank/DDBJ whole genome shotgun (WGS) entry which is preliminary data.</text>
</comment>
<accession>A0A645DHN8</accession>
<reference evidence="1" key="1">
    <citation type="submission" date="2019-08" db="EMBL/GenBank/DDBJ databases">
        <authorList>
            <person name="Kucharzyk K."/>
            <person name="Murdoch R.W."/>
            <person name="Higgins S."/>
            <person name="Loffler F."/>
        </authorList>
    </citation>
    <scope>NUCLEOTIDE SEQUENCE</scope>
</reference>